<feature type="domain" description="Peptidase C14 caspase" evidence="2">
    <location>
        <begin position="219"/>
        <end position="410"/>
    </location>
</feature>
<dbReference type="Pfam" id="PF00656">
    <property type="entry name" value="Peptidase_C14"/>
    <property type="match status" value="1"/>
</dbReference>
<dbReference type="OrthoDB" id="976354at2"/>
<dbReference type="Proteomes" id="UP000321479">
    <property type="component" value="Chromosome"/>
</dbReference>
<dbReference type="RefSeq" id="WP_147030755.1">
    <property type="nucleotide sequence ID" value="NZ_CP042436.1"/>
</dbReference>
<accession>A0A5B8UTF0</accession>
<proteinExistence type="predicted"/>
<name>A0A5B8UTF0_9SPHI</name>
<dbReference type="Gene3D" id="3.40.50.1460">
    <property type="match status" value="1"/>
</dbReference>
<dbReference type="InterPro" id="IPR029030">
    <property type="entry name" value="Caspase-like_dom_sf"/>
</dbReference>
<protein>
    <recommendedName>
        <fullName evidence="2">Peptidase C14 caspase domain-containing protein</fullName>
    </recommendedName>
</protein>
<sequence length="435" mass="48393">MKRLILLFAFAVACCATKATTIYEIKYTFANTGDRIYAAFLVRYENNTGFMRVRYIVNGKAKVVNMDFDEVRGNYTIDGANNETIRFTGKNPVFILGEATDKYYPDYLWFKKLPGESTFRPWGVTSPNPNGTTDQGTITSVRLLNTSDITEDYANYFFGRSEPFFVNLFNTSSGNNTSSYASNSGSIKLIMIANTNDDNIGSTCQRDIDHVKGMFRDVSRMLNLGFEYKEISGDNFGKATVVNTLNSMSTSNNDILIFCYSGHGFHYRNDESNAYPQFDLRSGKFDALDANTLNLSDIYSMLKPQNAHLKIILSDCCNSYLNIAKPFGNSRAATARSIVQWSRSNCQSLFLNQSGVVVATAASKGETAKCNADIGGFFIYNFVKSLDKSLSVFEGNTSWSNIISETRSAVLEMTNGQNCNESICSETAVSYVKIN</sequence>
<feature type="signal peptide" evidence="1">
    <location>
        <begin position="1"/>
        <end position="18"/>
    </location>
</feature>
<gene>
    <name evidence="3" type="ORF">FRZ54_06130</name>
</gene>
<keyword evidence="1" id="KW-0732">Signal</keyword>
<evidence type="ECO:0000259" key="2">
    <source>
        <dbReference type="Pfam" id="PF00656"/>
    </source>
</evidence>
<organism evidence="3 4">
    <name type="scientific">Mucilaginibacter ginsenosidivorans</name>
    <dbReference type="NCBI Taxonomy" id="398053"/>
    <lineage>
        <taxon>Bacteria</taxon>
        <taxon>Pseudomonadati</taxon>
        <taxon>Bacteroidota</taxon>
        <taxon>Sphingobacteriia</taxon>
        <taxon>Sphingobacteriales</taxon>
        <taxon>Sphingobacteriaceae</taxon>
        <taxon>Mucilaginibacter</taxon>
    </lineage>
</organism>
<dbReference type="AlphaFoldDB" id="A0A5B8UTF0"/>
<reference evidence="3 4" key="1">
    <citation type="journal article" date="2017" name="Curr. Microbiol.">
        <title>Mucilaginibacter ginsenosidivorans sp. nov., Isolated from Soil of Ginseng Field.</title>
        <authorList>
            <person name="Kim M.M."/>
            <person name="Siddiqi M.Z."/>
            <person name="Im W.T."/>
        </authorList>
    </citation>
    <scope>NUCLEOTIDE SEQUENCE [LARGE SCALE GENOMIC DNA]</scope>
    <source>
        <strain evidence="3 4">Gsoil 3017</strain>
    </source>
</reference>
<dbReference type="GO" id="GO:0004197">
    <property type="term" value="F:cysteine-type endopeptidase activity"/>
    <property type="evidence" value="ECO:0007669"/>
    <property type="project" value="InterPro"/>
</dbReference>
<evidence type="ECO:0000313" key="4">
    <source>
        <dbReference type="Proteomes" id="UP000321479"/>
    </source>
</evidence>
<dbReference type="KEGG" id="mgin:FRZ54_06130"/>
<evidence type="ECO:0000256" key="1">
    <source>
        <dbReference type="SAM" id="SignalP"/>
    </source>
</evidence>
<keyword evidence="4" id="KW-1185">Reference proteome</keyword>
<dbReference type="InterPro" id="IPR011600">
    <property type="entry name" value="Pept_C14_caspase"/>
</dbReference>
<evidence type="ECO:0000313" key="3">
    <source>
        <dbReference type="EMBL" id="QEC62178.1"/>
    </source>
</evidence>
<dbReference type="SUPFAM" id="SSF52129">
    <property type="entry name" value="Caspase-like"/>
    <property type="match status" value="1"/>
</dbReference>
<dbReference type="GO" id="GO:0006508">
    <property type="term" value="P:proteolysis"/>
    <property type="evidence" value="ECO:0007669"/>
    <property type="project" value="InterPro"/>
</dbReference>
<dbReference type="EMBL" id="CP042436">
    <property type="protein sequence ID" value="QEC62178.1"/>
    <property type="molecule type" value="Genomic_DNA"/>
</dbReference>
<feature type="chain" id="PRO_5022971775" description="Peptidase C14 caspase domain-containing protein" evidence="1">
    <location>
        <begin position="19"/>
        <end position="435"/>
    </location>
</feature>